<evidence type="ECO:0000313" key="2">
    <source>
        <dbReference type="Proteomes" id="UP001060085"/>
    </source>
</evidence>
<organism evidence="1 2">
    <name type="scientific">Catharanthus roseus</name>
    <name type="common">Madagascar periwinkle</name>
    <name type="synonym">Vinca rosea</name>
    <dbReference type="NCBI Taxonomy" id="4058"/>
    <lineage>
        <taxon>Eukaryota</taxon>
        <taxon>Viridiplantae</taxon>
        <taxon>Streptophyta</taxon>
        <taxon>Embryophyta</taxon>
        <taxon>Tracheophyta</taxon>
        <taxon>Spermatophyta</taxon>
        <taxon>Magnoliopsida</taxon>
        <taxon>eudicotyledons</taxon>
        <taxon>Gunneridae</taxon>
        <taxon>Pentapetalae</taxon>
        <taxon>asterids</taxon>
        <taxon>lamiids</taxon>
        <taxon>Gentianales</taxon>
        <taxon>Apocynaceae</taxon>
        <taxon>Rauvolfioideae</taxon>
        <taxon>Vinceae</taxon>
        <taxon>Catharanthinae</taxon>
        <taxon>Catharanthus</taxon>
    </lineage>
</organism>
<proteinExistence type="predicted"/>
<keyword evidence="2" id="KW-1185">Reference proteome</keyword>
<accession>A0ACC0ADE9</accession>
<comment type="caution">
    <text evidence="1">The sequence shown here is derived from an EMBL/GenBank/DDBJ whole genome shotgun (WGS) entry which is preliminary data.</text>
</comment>
<evidence type="ECO:0000313" key="1">
    <source>
        <dbReference type="EMBL" id="KAI5658447.1"/>
    </source>
</evidence>
<gene>
    <name evidence="1" type="ORF">M9H77_27240</name>
</gene>
<dbReference type="EMBL" id="CM044706">
    <property type="protein sequence ID" value="KAI5658447.1"/>
    <property type="molecule type" value="Genomic_DNA"/>
</dbReference>
<sequence>MKIIVILPQAVISNQTIPSHQHVDPALNSGTSRPVLQHPMQIHQQNEHSSRSATAFQGQYYHLIAEEQTAKIPTQSSIRRGIATISGSIVSTAKNTVSDPGQAYGEAEKEHVHMDHMMYVVVENIHKDYREWMLNSKFAEELPCYLLKKSFKEISNLEIQSCFGDFENLGVKWRRCLRASTLLQDEFIRGMLNATPNLRVQTISSTSQYDKNITETKTNPLREHCKIGIFDADTLTLQES</sequence>
<reference evidence="2" key="1">
    <citation type="journal article" date="2023" name="Nat. Plants">
        <title>Single-cell RNA sequencing provides a high-resolution roadmap for understanding the multicellular compartmentation of specialized metabolism.</title>
        <authorList>
            <person name="Sun S."/>
            <person name="Shen X."/>
            <person name="Li Y."/>
            <person name="Li Y."/>
            <person name="Wang S."/>
            <person name="Li R."/>
            <person name="Zhang H."/>
            <person name="Shen G."/>
            <person name="Guo B."/>
            <person name="Wei J."/>
            <person name="Xu J."/>
            <person name="St-Pierre B."/>
            <person name="Chen S."/>
            <person name="Sun C."/>
        </authorList>
    </citation>
    <scope>NUCLEOTIDE SEQUENCE [LARGE SCALE GENOMIC DNA]</scope>
</reference>
<dbReference type="Proteomes" id="UP001060085">
    <property type="component" value="Linkage Group LG06"/>
</dbReference>
<name>A0ACC0ADE9_CATRO</name>
<protein>
    <submittedName>
        <fullName evidence="1">Uncharacterized protein</fullName>
    </submittedName>
</protein>